<dbReference type="InterPro" id="IPR052367">
    <property type="entry name" value="Thiosulfate_ST/Rhodanese-like"/>
</dbReference>
<dbReference type="PROSITE" id="PS50206">
    <property type="entry name" value="RHODANESE_3"/>
    <property type="match status" value="1"/>
</dbReference>
<evidence type="ECO:0000313" key="3">
    <source>
        <dbReference type="EMBL" id="QBE49504.1"/>
    </source>
</evidence>
<dbReference type="PROSITE" id="PS51257">
    <property type="entry name" value="PROKAR_LIPOPROTEIN"/>
    <property type="match status" value="1"/>
</dbReference>
<dbReference type="Gene3D" id="3.40.250.10">
    <property type="entry name" value="Rhodanese-like domain"/>
    <property type="match status" value="1"/>
</dbReference>
<dbReference type="KEGG" id="ltr:EVS81_12225"/>
<dbReference type="CDD" id="cd00158">
    <property type="entry name" value="RHOD"/>
    <property type="match status" value="1"/>
</dbReference>
<evidence type="ECO:0000256" key="1">
    <source>
        <dbReference type="SAM" id="SignalP"/>
    </source>
</evidence>
<dbReference type="InterPro" id="IPR036873">
    <property type="entry name" value="Rhodanese-like_dom_sf"/>
</dbReference>
<keyword evidence="1" id="KW-0732">Signal</keyword>
<evidence type="ECO:0000259" key="2">
    <source>
        <dbReference type="PROSITE" id="PS50206"/>
    </source>
</evidence>
<accession>A0A4P6KIU2</accession>
<feature type="chain" id="PRO_5038817369" evidence="1">
    <location>
        <begin position="23"/>
        <end position="130"/>
    </location>
</feature>
<dbReference type="Pfam" id="PF00581">
    <property type="entry name" value="Rhodanese"/>
    <property type="match status" value="1"/>
</dbReference>
<protein>
    <submittedName>
        <fullName evidence="3">Rhodanese-like domain-containing protein</fullName>
    </submittedName>
</protein>
<feature type="domain" description="Rhodanese" evidence="2">
    <location>
        <begin position="40"/>
        <end position="126"/>
    </location>
</feature>
<dbReference type="SMART" id="SM00450">
    <property type="entry name" value="RHOD"/>
    <property type="match status" value="1"/>
</dbReference>
<dbReference type="RefSeq" id="WP_130110631.1">
    <property type="nucleotide sequence ID" value="NZ_CP035806.1"/>
</dbReference>
<dbReference type="AlphaFoldDB" id="A0A4P6KIU2"/>
<dbReference type="Proteomes" id="UP000289260">
    <property type="component" value="Chromosome"/>
</dbReference>
<gene>
    <name evidence="3" type="ORF">EVS81_12225</name>
</gene>
<dbReference type="PANTHER" id="PTHR45431:SF3">
    <property type="entry name" value="RHODANESE-LIKE DOMAIN-CONTAINING PROTEIN 15, CHLOROPLASTIC"/>
    <property type="match status" value="1"/>
</dbReference>
<dbReference type="SUPFAM" id="SSF52821">
    <property type="entry name" value="Rhodanese/Cell cycle control phosphatase"/>
    <property type="match status" value="1"/>
</dbReference>
<dbReference type="EMBL" id="CP035806">
    <property type="protein sequence ID" value="QBE49504.1"/>
    <property type="molecule type" value="Genomic_DNA"/>
</dbReference>
<name>A0A4P6KIU2_9MICO</name>
<organism evidence="3 4">
    <name type="scientific">Leucobacter triazinivorans</name>
    <dbReference type="NCBI Taxonomy" id="1784719"/>
    <lineage>
        <taxon>Bacteria</taxon>
        <taxon>Bacillati</taxon>
        <taxon>Actinomycetota</taxon>
        <taxon>Actinomycetes</taxon>
        <taxon>Micrococcales</taxon>
        <taxon>Microbacteriaceae</taxon>
        <taxon>Leucobacter</taxon>
    </lineage>
</organism>
<dbReference type="OrthoDB" id="9800872at2"/>
<sequence length="130" mass="12976">MRRILTSIAAPLVAGAFALGLAACSTAPSASAGSAAGLDVSDDAIILDVRTPAEYAEGHLAGAQLLDFTGGEVAAAIPQLDPEAEYLVYCRSGNRSGQAIALMEAAGFGNLTNLGSLEQAAAATGIDVVR</sequence>
<keyword evidence="4" id="KW-1185">Reference proteome</keyword>
<proteinExistence type="predicted"/>
<evidence type="ECO:0000313" key="4">
    <source>
        <dbReference type="Proteomes" id="UP000289260"/>
    </source>
</evidence>
<dbReference type="PANTHER" id="PTHR45431">
    <property type="entry name" value="RHODANESE-LIKE DOMAIN-CONTAINING PROTEIN 15, CHLOROPLASTIC"/>
    <property type="match status" value="1"/>
</dbReference>
<dbReference type="InterPro" id="IPR001763">
    <property type="entry name" value="Rhodanese-like_dom"/>
</dbReference>
<feature type="signal peptide" evidence="1">
    <location>
        <begin position="1"/>
        <end position="22"/>
    </location>
</feature>
<reference evidence="3 4" key="1">
    <citation type="submission" date="2019-02" db="EMBL/GenBank/DDBJ databases">
        <authorList>
            <person name="Sun L."/>
            <person name="Pan D."/>
            <person name="Wu X."/>
        </authorList>
    </citation>
    <scope>NUCLEOTIDE SEQUENCE [LARGE SCALE GENOMIC DNA]</scope>
    <source>
        <strain evidence="3 4">JW-1</strain>
    </source>
</reference>